<accession>A0ACC3STS7</accession>
<organism evidence="1 2">
    <name type="scientific">Lipomyces kononenkoae</name>
    <name type="common">Yeast</name>
    <dbReference type="NCBI Taxonomy" id="34357"/>
    <lineage>
        <taxon>Eukaryota</taxon>
        <taxon>Fungi</taxon>
        <taxon>Dikarya</taxon>
        <taxon>Ascomycota</taxon>
        <taxon>Saccharomycotina</taxon>
        <taxon>Lipomycetes</taxon>
        <taxon>Lipomycetales</taxon>
        <taxon>Lipomycetaceae</taxon>
        <taxon>Lipomyces</taxon>
    </lineage>
</organism>
<sequence>MFFWMELAGVLFETFGEANLVPNEAYTWVVIGHPVASGFIQASMYLFVLSCLGVQYHGYILRR</sequence>
<evidence type="ECO:0000313" key="1">
    <source>
        <dbReference type="EMBL" id="KAK9235048.1"/>
    </source>
</evidence>
<evidence type="ECO:0000313" key="2">
    <source>
        <dbReference type="Proteomes" id="UP001433508"/>
    </source>
</evidence>
<comment type="caution">
    <text evidence="1">The sequence shown here is derived from an EMBL/GenBank/DDBJ whole genome shotgun (WGS) entry which is preliminary data.</text>
</comment>
<name>A0ACC3STS7_LIPKO</name>
<proteinExistence type="predicted"/>
<gene>
    <name evidence="1" type="ORF">V1525DRAFT_411120</name>
</gene>
<dbReference type="EMBL" id="MU971434">
    <property type="protein sequence ID" value="KAK9235048.1"/>
    <property type="molecule type" value="Genomic_DNA"/>
</dbReference>
<keyword evidence="2" id="KW-1185">Reference proteome</keyword>
<reference evidence="2" key="1">
    <citation type="journal article" date="2024" name="Front. Bioeng. Biotechnol.">
        <title>Genome-scale model development and genomic sequencing of the oleaginous clade Lipomyces.</title>
        <authorList>
            <person name="Czajka J.J."/>
            <person name="Han Y."/>
            <person name="Kim J."/>
            <person name="Mondo S.J."/>
            <person name="Hofstad B.A."/>
            <person name="Robles A."/>
            <person name="Haridas S."/>
            <person name="Riley R."/>
            <person name="LaButti K."/>
            <person name="Pangilinan J."/>
            <person name="Andreopoulos W."/>
            <person name="Lipzen A."/>
            <person name="Yan J."/>
            <person name="Wang M."/>
            <person name="Ng V."/>
            <person name="Grigoriev I.V."/>
            <person name="Spatafora J.W."/>
            <person name="Magnuson J.K."/>
            <person name="Baker S.E."/>
            <person name="Pomraning K.R."/>
        </authorList>
    </citation>
    <scope>NUCLEOTIDE SEQUENCE [LARGE SCALE GENOMIC DNA]</scope>
    <source>
        <strain evidence="2">CBS 7786</strain>
    </source>
</reference>
<dbReference type="Proteomes" id="UP001433508">
    <property type="component" value="Unassembled WGS sequence"/>
</dbReference>
<protein>
    <submittedName>
        <fullName evidence="1">Uncharacterized protein</fullName>
    </submittedName>
</protein>